<feature type="transmembrane region" description="Helical" evidence="1">
    <location>
        <begin position="296"/>
        <end position="316"/>
    </location>
</feature>
<feature type="transmembrane region" description="Helical" evidence="1">
    <location>
        <begin position="337"/>
        <end position="354"/>
    </location>
</feature>
<comment type="caution">
    <text evidence="2">The sequence shown here is derived from an EMBL/GenBank/DDBJ whole genome shotgun (WGS) entry which is preliminary data.</text>
</comment>
<dbReference type="InterPro" id="IPR010266">
    <property type="entry name" value="NnrS"/>
</dbReference>
<feature type="transmembrane region" description="Helical" evidence="1">
    <location>
        <begin position="21"/>
        <end position="40"/>
    </location>
</feature>
<sequence>MKKRMFSLAHQPVMALAFRPSFLLGACWAVISVVLWLFMLTTQWQPQHIMPMTIWHAHEMLFGFGAVVATGFLMTAGQNWTGIAGLSGRPLAILCLTWLIARLAPFINDSSLAWSILIIAQSLWWLGSIISFSRQIILSGNKRNAPLIALLLSMMTINILILFATHNQHYQLANHLSQSMVLLFTILISIVGGRVIPFFTNTACNNKSGWLPPYFNLLVLLTTILATASFIVSGLTEIPFKAGWLLLLAGLFHLVLLYSWHHKLIWTMSLLWSLHLAYLGMAIGLILLGISDLTNTIAFVDILHIVAITAIADMILSMMSRVSLGHTGRPLKPNKTMSISFAFIFLAGIIRMLAPQSSDPLFFIMISGGLWITSFMIFIYFYFPILYKPRLDGRLG</sequence>
<protein>
    <recommendedName>
        <fullName evidence="3">NnrS family protein</fullName>
    </recommendedName>
</protein>
<evidence type="ECO:0000313" key="2">
    <source>
        <dbReference type="EMBL" id="KKN50156.1"/>
    </source>
</evidence>
<gene>
    <name evidence="2" type="ORF">LCGC14_0635710</name>
</gene>
<feature type="transmembrane region" description="Helical" evidence="1">
    <location>
        <begin position="176"/>
        <end position="199"/>
    </location>
</feature>
<proteinExistence type="predicted"/>
<feature type="transmembrane region" description="Helical" evidence="1">
    <location>
        <begin position="238"/>
        <end position="258"/>
    </location>
</feature>
<dbReference type="EMBL" id="LAZR01001131">
    <property type="protein sequence ID" value="KKN50156.1"/>
    <property type="molecule type" value="Genomic_DNA"/>
</dbReference>
<dbReference type="Pfam" id="PF05940">
    <property type="entry name" value="NnrS"/>
    <property type="match status" value="1"/>
</dbReference>
<keyword evidence="1" id="KW-0812">Transmembrane</keyword>
<evidence type="ECO:0008006" key="3">
    <source>
        <dbReference type="Google" id="ProtNLM"/>
    </source>
</evidence>
<feature type="transmembrane region" description="Helical" evidence="1">
    <location>
        <begin position="89"/>
        <end position="107"/>
    </location>
</feature>
<feature type="transmembrane region" description="Helical" evidence="1">
    <location>
        <begin position="360"/>
        <end position="383"/>
    </location>
</feature>
<keyword evidence="1" id="KW-0472">Membrane</keyword>
<name>A0A0F9TM37_9ZZZZ</name>
<feature type="transmembrane region" description="Helical" evidence="1">
    <location>
        <begin position="113"/>
        <end position="133"/>
    </location>
</feature>
<feature type="transmembrane region" description="Helical" evidence="1">
    <location>
        <begin position="211"/>
        <end position="232"/>
    </location>
</feature>
<feature type="transmembrane region" description="Helical" evidence="1">
    <location>
        <begin position="60"/>
        <end position="77"/>
    </location>
</feature>
<evidence type="ECO:0000256" key="1">
    <source>
        <dbReference type="SAM" id="Phobius"/>
    </source>
</evidence>
<dbReference type="AlphaFoldDB" id="A0A0F9TM37"/>
<accession>A0A0F9TM37</accession>
<keyword evidence="1" id="KW-1133">Transmembrane helix</keyword>
<reference evidence="2" key="1">
    <citation type="journal article" date="2015" name="Nature">
        <title>Complex archaea that bridge the gap between prokaryotes and eukaryotes.</title>
        <authorList>
            <person name="Spang A."/>
            <person name="Saw J.H."/>
            <person name="Jorgensen S.L."/>
            <person name="Zaremba-Niedzwiedzka K."/>
            <person name="Martijn J."/>
            <person name="Lind A.E."/>
            <person name="van Eijk R."/>
            <person name="Schleper C."/>
            <person name="Guy L."/>
            <person name="Ettema T.J."/>
        </authorList>
    </citation>
    <scope>NUCLEOTIDE SEQUENCE</scope>
</reference>
<feature type="transmembrane region" description="Helical" evidence="1">
    <location>
        <begin position="145"/>
        <end position="164"/>
    </location>
</feature>
<organism evidence="2">
    <name type="scientific">marine sediment metagenome</name>
    <dbReference type="NCBI Taxonomy" id="412755"/>
    <lineage>
        <taxon>unclassified sequences</taxon>
        <taxon>metagenomes</taxon>
        <taxon>ecological metagenomes</taxon>
    </lineage>
</organism>
<feature type="transmembrane region" description="Helical" evidence="1">
    <location>
        <begin position="270"/>
        <end position="290"/>
    </location>
</feature>